<feature type="compositionally biased region" description="Basic and acidic residues" evidence="1">
    <location>
        <begin position="161"/>
        <end position="173"/>
    </location>
</feature>
<comment type="caution">
    <text evidence="2">The sequence shown here is derived from an EMBL/GenBank/DDBJ whole genome shotgun (WGS) entry which is preliminary data.</text>
</comment>
<name>A0A8T2NA76_9TELE</name>
<gene>
    <name evidence="2" type="ORF">JZ751_004292</name>
</gene>
<keyword evidence="3" id="KW-1185">Reference proteome</keyword>
<organism evidence="2 3">
    <name type="scientific">Albula glossodonta</name>
    <name type="common">roundjaw bonefish</name>
    <dbReference type="NCBI Taxonomy" id="121402"/>
    <lineage>
        <taxon>Eukaryota</taxon>
        <taxon>Metazoa</taxon>
        <taxon>Chordata</taxon>
        <taxon>Craniata</taxon>
        <taxon>Vertebrata</taxon>
        <taxon>Euteleostomi</taxon>
        <taxon>Actinopterygii</taxon>
        <taxon>Neopterygii</taxon>
        <taxon>Teleostei</taxon>
        <taxon>Albuliformes</taxon>
        <taxon>Albulidae</taxon>
        <taxon>Albula</taxon>
    </lineage>
</organism>
<proteinExistence type="predicted"/>
<feature type="region of interest" description="Disordered" evidence="1">
    <location>
        <begin position="151"/>
        <end position="173"/>
    </location>
</feature>
<dbReference type="PANTHER" id="PTHR31094">
    <property type="entry name" value="RIKEN CDNA 2310061I04 GENE"/>
    <property type="match status" value="1"/>
</dbReference>
<protein>
    <submittedName>
        <fullName evidence="2">Uncharacterized protein</fullName>
    </submittedName>
</protein>
<dbReference type="InterPro" id="IPR018790">
    <property type="entry name" value="DUF2358"/>
</dbReference>
<evidence type="ECO:0000256" key="1">
    <source>
        <dbReference type="SAM" id="MobiDB-lite"/>
    </source>
</evidence>
<dbReference type="EMBL" id="JAFBMS010000113">
    <property type="protein sequence ID" value="KAG9335641.1"/>
    <property type="molecule type" value="Genomic_DNA"/>
</dbReference>
<evidence type="ECO:0000313" key="3">
    <source>
        <dbReference type="Proteomes" id="UP000824540"/>
    </source>
</evidence>
<evidence type="ECO:0000313" key="2">
    <source>
        <dbReference type="EMBL" id="KAG9335641.1"/>
    </source>
</evidence>
<sequence>MAVYRGGIAFWVRCGRSHGCRHPIKRQCWTPTKSLDLRHSGPSRPISCFSWVRATPSHLRYQTVGQAAFDSPLSNPARHAGNQVRILGLDEDWEEAVSLCVLLGPGEPEGQRTLVEVHLLGQTRLGDLLASGTGRPGEFLFPLTTVDGRREDDISVSGRGGGERQRDGQMRERESFRSLFEAERCPAPFMWGSQFYCFHCPEKEPSPGHRAKSSLRTGQDVEARNLSAWHSVSYCSHSEAEGGEEQEKQREREREEKLAVMYERLRVELPSFFVKNHDYGLGRGLYQLTLSVWKLLTYDAFSTFHLGSDGLIHRHRVEKVMQASPPALPRVTSLLAGALVAMGIQEHRPALNLLPFLLSSLRVGRQ</sequence>
<dbReference type="OrthoDB" id="44820at2759"/>
<dbReference type="Proteomes" id="UP000824540">
    <property type="component" value="Unassembled WGS sequence"/>
</dbReference>
<accession>A0A8T2NA76</accession>
<dbReference type="PANTHER" id="PTHR31094:SF2">
    <property type="entry name" value="RIKEN CDNA 2310061I04 GENE"/>
    <property type="match status" value="1"/>
</dbReference>
<reference evidence="2" key="1">
    <citation type="thesis" date="2021" institute="BYU ScholarsArchive" country="Provo, UT, USA">
        <title>Applications of and Algorithms for Genome Assembly and Genomic Analyses with an Emphasis on Marine Teleosts.</title>
        <authorList>
            <person name="Pickett B.D."/>
        </authorList>
    </citation>
    <scope>NUCLEOTIDE SEQUENCE</scope>
    <source>
        <strain evidence="2">HI-2016</strain>
    </source>
</reference>
<dbReference type="AlphaFoldDB" id="A0A8T2NA76"/>